<feature type="compositionally biased region" description="Acidic residues" evidence="1">
    <location>
        <begin position="954"/>
        <end position="980"/>
    </location>
</feature>
<feature type="region of interest" description="Disordered" evidence="1">
    <location>
        <begin position="942"/>
        <end position="980"/>
    </location>
</feature>
<dbReference type="InterPro" id="IPR041078">
    <property type="entry name" value="Plavaka"/>
</dbReference>
<evidence type="ECO:0000256" key="1">
    <source>
        <dbReference type="SAM" id="MobiDB-lite"/>
    </source>
</evidence>
<dbReference type="STRING" id="5353.A0A1Q3EIS5"/>
<keyword evidence="3" id="KW-1185">Reference proteome</keyword>
<gene>
    <name evidence="2" type="ORF">LENED_009082</name>
</gene>
<reference evidence="2 3" key="1">
    <citation type="submission" date="2016-08" db="EMBL/GenBank/DDBJ databases">
        <authorList>
            <consortium name="Lentinula edodes genome sequencing consortium"/>
            <person name="Sakamoto Y."/>
            <person name="Nakade K."/>
            <person name="Sato S."/>
            <person name="Yoshida Y."/>
            <person name="Miyazaki K."/>
            <person name="Natsume S."/>
            <person name="Konno N."/>
        </authorList>
    </citation>
    <scope>NUCLEOTIDE SEQUENCE [LARGE SCALE GENOMIC DNA]</scope>
    <source>
        <strain evidence="2 3">NBRC 111202</strain>
    </source>
</reference>
<protein>
    <submittedName>
        <fullName evidence="2">Uncharacterized protein</fullName>
    </submittedName>
</protein>
<feature type="region of interest" description="Disordered" evidence="1">
    <location>
        <begin position="553"/>
        <end position="575"/>
    </location>
</feature>
<dbReference type="EMBL" id="BDGU01000396">
    <property type="protein sequence ID" value="GAW07113.1"/>
    <property type="molecule type" value="Genomic_DNA"/>
</dbReference>
<proteinExistence type="predicted"/>
<sequence length="980" mass="112824">MMKFAYDERNDNSFGLAGIQRVNEEIIQQPGFDPKDLRGFNAQREARKLDEFIASQSVNSNLPFDTHAGWKKSSVKISLPCTGKKNSEDRAPTVEVDNIIHRDLLEVMKEAYSSEAASEYHLRGYKQMWERDEYPEPIRVHGEVYTSDAFLQMESEVLSSPAEPCCNLERVVVPIMAYSDSTHLASFGTASICPGYLWFGSQSKYSRAKPSKFAAHHLVYFPSLPKTVEDEYTKQFSHAPSDEMKTHLKRELEHEVWKLLLTVAFLHAYVHGVVVEGPDGILRRLYPRFFTYSADYPEKILLASIKNLGTHLCPRCTIKTSEVSGIGTREDMASRETSRRIDNKRLRKMIEKARKKFFKHGKGIGSTAVENELKGSCTPHRNAFSAAFHDLGFNYFALFVNDIMHEIELGTFRDLIIHLIRMCHAMGKDTVQELNQRFRTVPTFGRGTIRRFVDNVSELKKLAARDYEDLLQCAPTCFEGLFATRSQEIDDLVQNLLAHMATWHAYAKLRLHTDLTLESFEVATIELGCLLRTFAIQTAEKFDTQLLPREADAKARRKAKKKKTDSQNRNKIADSEPRRKLFNLNTYKFHALGDYPWTIRTFGTTDSYSTQLGELEHRRIKRLYIHTNKIHFTFQIARHEQRRRALKNLLRKKPTNIQHRATRSKVSRPSLSFDDSDPLPFTDPTTHYHISSSTRFSENIVTWLGDLQYDPAFTNFLPKLKDHILERLLGIPQNEREFSAAQRATITFKNNKIFRHKVIRLNYTTYDMRRNQDSCNPRTHSDIMMLSGDPETSSEHPYWFARIIGVYHVDVIHSSGLSQSLLAQKLDFLFVRWFGLANEQEQYGISTKHMPKLGFIDTTRREADNGEDYFRYYVNMWVDRDMFMRFRGGGVGHKSTLSSTRVFEEQNNVKPGDKDRMFDAAATALVHEEDGESDAVIVSEEEEEVEVANHGSDGELEDVLGPEDGEDNGIDEDYEGFAEY</sequence>
<dbReference type="Proteomes" id="UP000188533">
    <property type="component" value="Unassembled WGS sequence"/>
</dbReference>
<evidence type="ECO:0000313" key="3">
    <source>
        <dbReference type="Proteomes" id="UP000188533"/>
    </source>
</evidence>
<name>A0A1Q3EIS5_LENED</name>
<dbReference type="AlphaFoldDB" id="A0A1Q3EIS5"/>
<feature type="compositionally biased region" description="Basic and acidic residues" evidence="1">
    <location>
        <begin position="564"/>
        <end position="575"/>
    </location>
</feature>
<comment type="caution">
    <text evidence="2">The sequence shown here is derived from an EMBL/GenBank/DDBJ whole genome shotgun (WGS) entry which is preliminary data.</text>
</comment>
<reference evidence="2 3" key="2">
    <citation type="submission" date="2017-02" db="EMBL/GenBank/DDBJ databases">
        <title>A genome survey and senescence transcriptome analysis in Lentinula edodes.</title>
        <authorList>
            <person name="Sakamoto Y."/>
            <person name="Nakade K."/>
            <person name="Sato S."/>
            <person name="Yoshida Y."/>
            <person name="Miyazaki K."/>
            <person name="Natsume S."/>
            <person name="Konno N."/>
        </authorList>
    </citation>
    <scope>NUCLEOTIDE SEQUENCE [LARGE SCALE GENOMIC DNA]</scope>
    <source>
        <strain evidence="2 3">NBRC 111202</strain>
    </source>
</reference>
<organism evidence="2 3">
    <name type="scientific">Lentinula edodes</name>
    <name type="common">Shiitake mushroom</name>
    <name type="synonym">Lentinus edodes</name>
    <dbReference type="NCBI Taxonomy" id="5353"/>
    <lineage>
        <taxon>Eukaryota</taxon>
        <taxon>Fungi</taxon>
        <taxon>Dikarya</taxon>
        <taxon>Basidiomycota</taxon>
        <taxon>Agaricomycotina</taxon>
        <taxon>Agaricomycetes</taxon>
        <taxon>Agaricomycetidae</taxon>
        <taxon>Agaricales</taxon>
        <taxon>Marasmiineae</taxon>
        <taxon>Omphalotaceae</taxon>
        <taxon>Lentinula</taxon>
    </lineage>
</organism>
<accession>A0A1Q3EIS5</accession>
<evidence type="ECO:0000313" key="2">
    <source>
        <dbReference type="EMBL" id="GAW07113.1"/>
    </source>
</evidence>
<dbReference type="Pfam" id="PF18759">
    <property type="entry name" value="Plavaka"/>
    <property type="match status" value="1"/>
</dbReference>